<dbReference type="InterPro" id="IPR023214">
    <property type="entry name" value="HAD_sf"/>
</dbReference>
<gene>
    <name evidence="1" type="ORF">J2800_001248</name>
</gene>
<dbReference type="InterPro" id="IPR006439">
    <property type="entry name" value="HAD-SF_hydro_IA"/>
</dbReference>
<dbReference type="SFLD" id="SFLDS00003">
    <property type="entry name" value="Haloacid_Dehalogenase"/>
    <property type="match status" value="1"/>
</dbReference>
<dbReference type="Gene3D" id="3.40.50.1000">
    <property type="entry name" value="HAD superfamily/HAD-like"/>
    <property type="match status" value="1"/>
</dbReference>
<dbReference type="Pfam" id="PF00702">
    <property type="entry name" value="Hydrolase"/>
    <property type="match status" value="1"/>
</dbReference>
<accession>A0ABU1MWU2</accession>
<dbReference type="CDD" id="cd02604">
    <property type="entry name" value="HAD_5NT"/>
    <property type="match status" value="1"/>
</dbReference>
<dbReference type="SFLD" id="SFLDG01129">
    <property type="entry name" value="C1.5:_HAD__Beta-PGM__Phosphata"/>
    <property type="match status" value="1"/>
</dbReference>
<proteinExistence type="predicted"/>
<protein>
    <submittedName>
        <fullName evidence="1">Hydrolase of the HAD superfamily</fullName>
    </submittedName>
</protein>
<dbReference type="PANTHER" id="PTHR12725">
    <property type="entry name" value="HALOACID DEHALOGENASE-LIKE HYDROLASE"/>
    <property type="match status" value="1"/>
</dbReference>
<dbReference type="NCBIfam" id="TIGR01993">
    <property type="entry name" value="Pyr-5-nucltdase"/>
    <property type="match status" value="1"/>
</dbReference>
<evidence type="ECO:0000313" key="2">
    <source>
        <dbReference type="Proteomes" id="UP001262754"/>
    </source>
</evidence>
<dbReference type="NCBIfam" id="TIGR01509">
    <property type="entry name" value="HAD-SF-IA-v3"/>
    <property type="match status" value="1"/>
</dbReference>
<keyword evidence="2" id="KW-1185">Reference proteome</keyword>
<sequence length="226" mass="24869">MSGLDLTPDLRHVETWLFDLDNTLYPAECEFMALIEGKMTDFMERATGLPREEARAIQKRYYTEHGTTLAGLMAHHGIEPKAFLDEVHDVSMDCLTPDPALRAAIEALPGRRLVFTNGSLGHADRVLNHLGLAHLMEDVFAIETADYLPKPAMATFEKVVARHALAPPATAFFEDSEKNLAPAALLGMTTVLVGAHAAASTADFVHHRTHDLARFLTSARLKEASR</sequence>
<dbReference type="PANTHER" id="PTHR12725:SF117">
    <property type="entry name" value="HALOACID DEHALOGENASE-LIKE HYDROLASE"/>
    <property type="match status" value="1"/>
</dbReference>
<dbReference type="SFLD" id="SFLDG01132">
    <property type="entry name" value="C1.5.3:_5'-Nucleotidase_Like"/>
    <property type="match status" value="1"/>
</dbReference>
<dbReference type="RefSeq" id="WP_374725160.1">
    <property type="nucleotide sequence ID" value="NZ_JAVDRL010000003.1"/>
</dbReference>
<evidence type="ECO:0000313" key="1">
    <source>
        <dbReference type="EMBL" id="MDR6530512.1"/>
    </source>
</evidence>
<dbReference type="EMBL" id="JAVDRL010000003">
    <property type="protein sequence ID" value="MDR6530512.1"/>
    <property type="molecule type" value="Genomic_DNA"/>
</dbReference>
<organism evidence="1 2">
    <name type="scientific">Caulobacter rhizosphaerae</name>
    <dbReference type="NCBI Taxonomy" id="2010972"/>
    <lineage>
        <taxon>Bacteria</taxon>
        <taxon>Pseudomonadati</taxon>
        <taxon>Pseudomonadota</taxon>
        <taxon>Alphaproteobacteria</taxon>
        <taxon>Caulobacterales</taxon>
        <taxon>Caulobacteraceae</taxon>
        <taxon>Caulobacter</taxon>
    </lineage>
</organism>
<dbReference type="Proteomes" id="UP001262754">
    <property type="component" value="Unassembled WGS sequence"/>
</dbReference>
<reference evidence="1 2" key="1">
    <citation type="submission" date="2023-07" db="EMBL/GenBank/DDBJ databases">
        <title>Sorghum-associated microbial communities from plants grown in Nebraska, USA.</title>
        <authorList>
            <person name="Schachtman D."/>
        </authorList>
    </citation>
    <scope>NUCLEOTIDE SEQUENCE [LARGE SCALE GENOMIC DNA]</scope>
    <source>
        <strain evidence="1 2">DS2154</strain>
    </source>
</reference>
<keyword evidence="1" id="KW-0378">Hydrolase</keyword>
<comment type="caution">
    <text evidence="1">The sequence shown here is derived from an EMBL/GenBank/DDBJ whole genome shotgun (WGS) entry which is preliminary data.</text>
</comment>
<dbReference type="InterPro" id="IPR010237">
    <property type="entry name" value="Pyr-5-nucltdase"/>
</dbReference>
<dbReference type="InterPro" id="IPR036412">
    <property type="entry name" value="HAD-like_sf"/>
</dbReference>
<dbReference type="SUPFAM" id="SSF56784">
    <property type="entry name" value="HAD-like"/>
    <property type="match status" value="1"/>
</dbReference>
<name>A0ABU1MWU2_9CAUL</name>
<dbReference type="GO" id="GO:0016787">
    <property type="term" value="F:hydrolase activity"/>
    <property type="evidence" value="ECO:0007669"/>
    <property type="project" value="UniProtKB-KW"/>
</dbReference>
<dbReference type="Gene3D" id="1.10.150.450">
    <property type="match status" value="1"/>
</dbReference>